<dbReference type="EMBL" id="JBDKXB010000001">
    <property type="protein sequence ID" value="MEY6431038.1"/>
    <property type="molecule type" value="Genomic_DNA"/>
</dbReference>
<dbReference type="PANTHER" id="PTHR33490">
    <property type="entry name" value="BLR5614 PROTEIN-RELATED"/>
    <property type="match status" value="1"/>
</dbReference>
<name>A0ABV4BCS2_9GAMM</name>
<evidence type="ECO:0000313" key="2">
    <source>
        <dbReference type="EMBL" id="MEY6431038.1"/>
    </source>
</evidence>
<keyword evidence="3" id="KW-1185">Reference proteome</keyword>
<comment type="caution">
    <text evidence="2">The sequence shown here is derived from an EMBL/GenBank/DDBJ whole genome shotgun (WGS) entry which is preliminary data.</text>
</comment>
<dbReference type="InterPro" id="IPR013589">
    <property type="entry name" value="Bac_transglu_N"/>
</dbReference>
<accession>A0ABV4BCS2</accession>
<feature type="domain" description="Transglutaminase-like" evidence="1">
    <location>
        <begin position="176"/>
        <end position="246"/>
    </location>
</feature>
<dbReference type="PANTHER" id="PTHR33490:SF7">
    <property type="entry name" value="BLR2979 PROTEIN"/>
    <property type="match status" value="1"/>
</dbReference>
<dbReference type="RefSeq" id="WP_369665412.1">
    <property type="nucleotide sequence ID" value="NZ_JBDKXB010000001.1"/>
</dbReference>
<dbReference type="Gene3D" id="3.10.620.30">
    <property type="match status" value="1"/>
</dbReference>
<dbReference type="Pfam" id="PF08379">
    <property type="entry name" value="Bact_transglu_N"/>
    <property type="match status" value="1"/>
</dbReference>
<evidence type="ECO:0000259" key="1">
    <source>
        <dbReference type="SMART" id="SM00460"/>
    </source>
</evidence>
<evidence type="ECO:0000313" key="3">
    <source>
        <dbReference type="Proteomes" id="UP001564408"/>
    </source>
</evidence>
<dbReference type="Pfam" id="PF01841">
    <property type="entry name" value="Transglut_core"/>
    <property type="match status" value="1"/>
</dbReference>
<reference evidence="2 3" key="1">
    <citation type="submission" date="2024-05" db="EMBL/GenBank/DDBJ databases">
        <title>Genome Sequence and Characterization of the New Strain Purple Sulfur Bacterium of Genus Thioalkalicoccus.</title>
        <authorList>
            <person name="Bryantseva I.A."/>
            <person name="Kyndt J.A."/>
            <person name="Imhoff J.F."/>
        </authorList>
    </citation>
    <scope>NUCLEOTIDE SEQUENCE [LARGE SCALE GENOMIC DNA]</scope>
    <source>
        <strain evidence="2 3">Um2</strain>
    </source>
</reference>
<dbReference type="SMART" id="SM00460">
    <property type="entry name" value="TGc"/>
    <property type="match status" value="1"/>
</dbReference>
<gene>
    <name evidence="2" type="ORF">ABC977_01290</name>
</gene>
<dbReference type="Proteomes" id="UP001564408">
    <property type="component" value="Unassembled WGS sequence"/>
</dbReference>
<protein>
    <submittedName>
        <fullName evidence="2">Transglutaminase family protein</fullName>
    </submittedName>
</protein>
<dbReference type="InterPro" id="IPR002931">
    <property type="entry name" value="Transglutaminase-like"/>
</dbReference>
<proteinExistence type="predicted"/>
<sequence length="293" mass="32627">MRLRVTHVTRYQYTDPVSLCHSLARLKPRDTERQRTLTAQVRVDPWPAVAREHIDFFGNRVNYFSIQQSHSSLEVTAQSEVEIRAPTWPDPVITPPWEEVVRALKHGRDTRLIDARLFTLASNQVPLSSEANSFAAPSFRPGRPILEAALDLMGRLHRDFEYDPAFTTITTPLDEVLAHRRGVCQDFAHVALAALRGRGLAARYVSGYLETRPPPGQAKLRGADASHAWFAVLIPGLGWVDLDPTNDQAAQEQYVTVAIGRDYQDVAPLRGVFYGGATHELTVAVDVDRVGSG</sequence>
<organism evidence="2 3">
    <name type="scientific">Thioalkalicoccus limnaeus</name>
    <dbReference type="NCBI Taxonomy" id="120681"/>
    <lineage>
        <taxon>Bacteria</taxon>
        <taxon>Pseudomonadati</taxon>
        <taxon>Pseudomonadota</taxon>
        <taxon>Gammaproteobacteria</taxon>
        <taxon>Chromatiales</taxon>
        <taxon>Chromatiaceae</taxon>
        <taxon>Thioalkalicoccus</taxon>
    </lineage>
</organism>
<dbReference type="SUPFAM" id="SSF54001">
    <property type="entry name" value="Cysteine proteinases"/>
    <property type="match status" value="1"/>
</dbReference>
<dbReference type="InterPro" id="IPR038765">
    <property type="entry name" value="Papain-like_cys_pep_sf"/>
</dbReference>